<dbReference type="Proteomes" id="UP000468388">
    <property type="component" value="Unassembled WGS sequence"/>
</dbReference>
<dbReference type="OrthoDB" id="2968810at2"/>
<organism evidence="2 3">
    <name type="scientific">Chitinophaga oryziterrae</name>
    <dbReference type="NCBI Taxonomy" id="1031224"/>
    <lineage>
        <taxon>Bacteria</taxon>
        <taxon>Pseudomonadati</taxon>
        <taxon>Bacteroidota</taxon>
        <taxon>Chitinophagia</taxon>
        <taxon>Chitinophagales</taxon>
        <taxon>Chitinophagaceae</taxon>
        <taxon>Chitinophaga</taxon>
    </lineage>
</organism>
<dbReference type="InterPro" id="IPR025363">
    <property type="entry name" value="DUF4267"/>
</dbReference>
<dbReference type="AlphaFoldDB" id="A0A6N8JC82"/>
<evidence type="ECO:0000313" key="2">
    <source>
        <dbReference type="EMBL" id="MVT42058.1"/>
    </source>
</evidence>
<feature type="transmembrane region" description="Helical" evidence="1">
    <location>
        <begin position="49"/>
        <end position="70"/>
    </location>
</feature>
<sequence length="136" mass="14642">MKKTISSIAFGCTLVTGLLLVFIGARFLLMPYVAELAFGIQTPTGNDYSFHYIKGIRDMAVGLAILAMLLTRTQRGLGILLLAITIVPVTDFLIVLSAPGHLTARLYPHITAVILGIALGAYYLLISRKSSSNVAF</sequence>
<feature type="transmembrane region" description="Helical" evidence="1">
    <location>
        <begin position="77"/>
        <end position="100"/>
    </location>
</feature>
<name>A0A6N8JC82_9BACT</name>
<reference evidence="2 3" key="1">
    <citation type="submission" date="2019-12" db="EMBL/GenBank/DDBJ databases">
        <title>The draft genomic sequence of strain Chitinophaga oryziterrae JCM 16595.</title>
        <authorList>
            <person name="Zhang X."/>
        </authorList>
    </citation>
    <scope>NUCLEOTIDE SEQUENCE [LARGE SCALE GENOMIC DNA]</scope>
    <source>
        <strain evidence="2 3">JCM 16595</strain>
    </source>
</reference>
<keyword evidence="1" id="KW-0812">Transmembrane</keyword>
<evidence type="ECO:0000256" key="1">
    <source>
        <dbReference type="SAM" id="Phobius"/>
    </source>
</evidence>
<comment type="caution">
    <text evidence="2">The sequence shown here is derived from an EMBL/GenBank/DDBJ whole genome shotgun (WGS) entry which is preliminary data.</text>
</comment>
<protein>
    <submittedName>
        <fullName evidence="2">DUF4267 domain-containing protein</fullName>
    </submittedName>
</protein>
<keyword evidence="1" id="KW-1133">Transmembrane helix</keyword>
<dbReference type="Pfam" id="PF14087">
    <property type="entry name" value="DUF4267"/>
    <property type="match status" value="1"/>
</dbReference>
<gene>
    <name evidence="2" type="ORF">GO495_15810</name>
</gene>
<proteinExistence type="predicted"/>
<dbReference type="EMBL" id="WRXO01000004">
    <property type="protein sequence ID" value="MVT42058.1"/>
    <property type="molecule type" value="Genomic_DNA"/>
</dbReference>
<feature type="transmembrane region" description="Helical" evidence="1">
    <location>
        <begin position="106"/>
        <end position="126"/>
    </location>
</feature>
<feature type="transmembrane region" description="Helical" evidence="1">
    <location>
        <begin position="7"/>
        <end position="29"/>
    </location>
</feature>
<keyword evidence="1" id="KW-0472">Membrane</keyword>
<evidence type="ECO:0000313" key="3">
    <source>
        <dbReference type="Proteomes" id="UP000468388"/>
    </source>
</evidence>
<dbReference type="RefSeq" id="WP_157300692.1">
    <property type="nucleotide sequence ID" value="NZ_BAAAZB010000005.1"/>
</dbReference>
<keyword evidence="3" id="KW-1185">Reference proteome</keyword>
<accession>A0A6N8JC82</accession>